<accession>A0A6H1ZNU9</accession>
<sequence length="63" mass="7289">MLYVGGLGPYIEVDKLYFPEKTVVQVPEEKVRLLKYQRKFIEVKGISYLSKSGTFSFPEEGKK</sequence>
<dbReference type="EMBL" id="MT144123">
    <property type="protein sequence ID" value="QJA49188.1"/>
    <property type="molecule type" value="Genomic_DNA"/>
</dbReference>
<reference evidence="1" key="1">
    <citation type="submission" date="2020-03" db="EMBL/GenBank/DDBJ databases">
        <title>The deep terrestrial virosphere.</title>
        <authorList>
            <person name="Holmfeldt K."/>
            <person name="Nilsson E."/>
            <person name="Simone D."/>
            <person name="Lopez-Fernandez M."/>
            <person name="Wu X."/>
            <person name="de Brujin I."/>
            <person name="Lundin D."/>
            <person name="Andersson A."/>
            <person name="Bertilsson S."/>
            <person name="Dopson M."/>
        </authorList>
    </citation>
    <scope>NUCLEOTIDE SEQUENCE</scope>
    <source>
        <strain evidence="1">TM448A01254</strain>
    </source>
</reference>
<name>A0A6H1ZNU9_9ZZZZ</name>
<evidence type="ECO:0000313" key="1">
    <source>
        <dbReference type="EMBL" id="QJA49188.1"/>
    </source>
</evidence>
<gene>
    <name evidence="1" type="ORF">TM448A01254_0006</name>
</gene>
<dbReference type="AlphaFoldDB" id="A0A6H1ZNU9"/>
<proteinExistence type="predicted"/>
<protein>
    <submittedName>
        <fullName evidence="1">Uncharacterized protein</fullName>
    </submittedName>
</protein>
<organism evidence="1">
    <name type="scientific">viral metagenome</name>
    <dbReference type="NCBI Taxonomy" id="1070528"/>
    <lineage>
        <taxon>unclassified sequences</taxon>
        <taxon>metagenomes</taxon>
        <taxon>organismal metagenomes</taxon>
    </lineage>
</organism>